<dbReference type="InterPro" id="IPR039346">
    <property type="entry name" value="AGP25/26"/>
</dbReference>
<proteinExistence type="predicted"/>
<keyword evidence="1" id="KW-0732">Signal</keyword>
<evidence type="ECO:0000313" key="2">
    <source>
        <dbReference type="EMBL" id="KAK1380205.1"/>
    </source>
</evidence>
<accession>A0AAD8ML25</accession>
<dbReference type="AlphaFoldDB" id="A0AAD8ML25"/>
<dbReference type="EMBL" id="JAUIZM010000006">
    <property type="protein sequence ID" value="KAK1380205.1"/>
    <property type="molecule type" value="Genomic_DNA"/>
</dbReference>
<feature type="signal peptide" evidence="1">
    <location>
        <begin position="1"/>
        <end position="20"/>
    </location>
</feature>
<reference evidence="2" key="2">
    <citation type="submission" date="2023-05" db="EMBL/GenBank/DDBJ databases">
        <authorList>
            <person name="Schelkunov M.I."/>
        </authorList>
    </citation>
    <scope>NUCLEOTIDE SEQUENCE</scope>
    <source>
        <strain evidence="2">Hsosn_3</strain>
        <tissue evidence="2">Leaf</tissue>
    </source>
</reference>
<feature type="chain" id="PRO_5041919871" evidence="1">
    <location>
        <begin position="21"/>
        <end position="205"/>
    </location>
</feature>
<sequence length="205" mass="21036">MASFFGPLMIVTLNVMVLMASTTFSLSSHRLGLDTIAAAPAVLPTTPLTPSTVLPPDIAPLLPSGGVVPSSGSSIPTIPSNPSQNPDEIAVFGPESAIAPTAPLPESSAMSLNNVLVLSLLACCFDAKQEATSALALPFGAAAPQVPWISAEQTQNGALALESGALALPKALLLKILVLLRLLRRSCAGNWRCSASQLLENCPAM</sequence>
<comment type="caution">
    <text evidence="2">The sequence shown here is derived from an EMBL/GenBank/DDBJ whole genome shotgun (WGS) entry which is preliminary data.</text>
</comment>
<dbReference type="PANTHER" id="PTHR35725:SF3">
    <property type="entry name" value="CLASSICAL ARABINOGALACTAN PROTEIN 25"/>
    <property type="match status" value="1"/>
</dbReference>
<protein>
    <submittedName>
        <fullName evidence="2">Uncharacterized protein</fullName>
    </submittedName>
</protein>
<name>A0AAD8ML25_9APIA</name>
<keyword evidence="3" id="KW-1185">Reference proteome</keyword>
<evidence type="ECO:0000256" key="1">
    <source>
        <dbReference type="SAM" id="SignalP"/>
    </source>
</evidence>
<dbReference type="PANTHER" id="PTHR35725">
    <property type="entry name" value="CLASSICAL ARABINOGALACTAN PROTEIN 26"/>
    <property type="match status" value="1"/>
</dbReference>
<evidence type="ECO:0000313" key="3">
    <source>
        <dbReference type="Proteomes" id="UP001237642"/>
    </source>
</evidence>
<reference evidence="2" key="1">
    <citation type="submission" date="2023-02" db="EMBL/GenBank/DDBJ databases">
        <title>Genome of toxic invasive species Heracleum sosnowskyi carries increased number of genes despite the absence of recent whole-genome duplications.</title>
        <authorList>
            <person name="Schelkunov M."/>
            <person name="Shtratnikova V."/>
            <person name="Makarenko M."/>
            <person name="Klepikova A."/>
            <person name="Omelchenko D."/>
            <person name="Novikova G."/>
            <person name="Obukhova E."/>
            <person name="Bogdanov V."/>
            <person name="Penin A."/>
            <person name="Logacheva M."/>
        </authorList>
    </citation>
    <scope>NUCLEOTIDE SEQUENCE</scope>
    <source>
        <strain evidence="2">Hsosn_3</strain>
        <tissue evidence="2">Leaf</tissue>
    </source>
</reference>
<gene>
    <name evidence="2" type="ORF">POM88_026949</name>
</gene>
<organism evidence="2 3">
    <name type="scientific">Heracleum sosnowskyi</name>
    <dbReference type="NCBI Taxonomy" id="360622"/>
    <lineage>
        <taxon>Eukaryota</taxon>
        <taxon>Viridiplantae</taxon>
        <taxon>Streptophyta</taxon>
        <taxon>Embryophyta</taxon>
        <taxon>Tracheophyta</taxon>
        <taxon>Spermatophyta</taxon>
        <taxon>Magnoliopsida</taxon>
        <taxon>eudicotyledons</taxon>
        <taxon>Gunneridae</taxon>
        <taxon>Pentapetalae</taxon>
        <taxon>asterids</taxon>
        <taxon>campanulids</taxon>
        <taxon>Apiales</taxon>
        <taxon>Apiaceae</taxon>
        <taxon>Apioideae</taxon>
        <taxon>apioid superclade</taxon>
        <taxon>Tordylieae</taxon>
        <taxon>Tordyliinae</taxon>
        <taxon>Heracleum</taxon>
    </lineage>
</organism>
<dbReference type="Proteomes" id="UP001237642">
    <property type="component" value="Unassembled WGS sequence"/>
</dbReference>